<evidence type="ECO:0000313" key="8">
    <source>
        <dbReference type="EMBL" id="CAH58643.1"/>
    </source>
</evidence>
<comment type="similarity">
    <text evidence="2">Belongs to the major facilitator superfamily. Proton-dependent oligopeptide transporter (POT/PTR) (TC 2.A.17) family.</text>
</comment>
<dbReference type="Pfam" id="PF00854">
    <property type="entry name" value="PTR2"/>
    <property type="match status" value="1"/>
</dbReference>
<dbReference type="EMBL" id="AJ843128">
    <property type="protein sequence ID" value="CAH58643.1"/>
    <property type="molecule type" value="mRNA"/>
</dbReference>
<dbReference type="InterPro" id="IPR036259">
    <property type="entry name" value="MFS_trans_sf"/>
</dbReference>
<evidence type="ECO:0000256" key="1">
    <source>
        <dbReference type="ARBA" id="ARBA00004141"/>
    </source>
</evidence>
<keyword evidence="3 7" id="KW-0812">Transmembrane</keyword>
<dbReference type="AlphaFoldDB" id="Q5ZFR5"/>
<dbReference type="Gene3D" id="1.20.1250.20">
    <property type="entry name" value="MFS general substrate transporter like domains"/>
    <property type="match status" value="1"/>
</dbReference>
<dbReference type="GO" id="GO:0016020">
    <property type="term" value="C:membrane"/>
    <property type="evidence" value="ECO:0007669"/>
    <property type="project" value="UniProtKB-SubCell"/>
</dbReference>
<dbReference type="GO" id="GO:0022857">
    <property type="term" value="F:transmembrane transporter activity"/>
    <property type="evidence" value="ECO:0007669"/>
    <property type="project" value="InterPro"/>
</dbReference>
<gene>
    <name evidence="8" type="primary">ptr1</name>
</gene>
<protein>
    <submittedName>
        <fullName evidence="8">Putative peptide transporter</fullName>
    </submittedName>
</protein>
<comment type="subcellular location">
    <subcellularLocation>
        <location evidence="1">Membrane</location>
        <topology evidence="1">Multi-pass membrane protein</topology>
    </subcellularLocation>
</comment>
<evidence type="ECO:0000256" key="5">
    <source>
        <dbReference type="ARBA" id="ARBA00023136"/>
    </source>
</evidence>
<keyword evidence="5 7" id="KW-0472">Membrane</keyword>
<feature type="transmembrane region" description="Helical" evidence="7">
    <location>
        <begin position="85"/>
        <end position="110"/>
    </location>
</feature>
<reference evidence="8" key="1">
    <citation type="journal article" date="2006" name="Plant Physiol.">
        <title>Common plantain. A collection of expressed sequence tags from vascular tissue and a simple and efficient transformation method.</title>
        <authorList>
            <person name="Pommerrenig B."/>
            <person name="Barth I."/>
            <person name="Niedermeier M."/>
            <person name="Kopp S."/>
            <person name="Schmid J."/>
            <person name="Dwyer R.A."/>
            <person name="McNair R.J."/>
            <person name="Klebl F."/>
            <person name="Sauer N."/>
        </authorList>
    </citation>
    <scope>NUCLEOTIDE SEQUENCE</scope>
    <source>
        <tissue evidence="8">Vascular tissue</tissue>
    </source>
</reference>
<keyword evidence="4 7" id="KW-1133">Transmembrane helix</keyword>
<feature type="transmembrane region" description="Helical" evidence="7">
    <location>
        <begin position="130"/>
        <end position="149"/>
    </location>
</feature>
<comment type="similarity">
    <text evidence="6">Belongs to the major facilitator superfamily. Phosphate:H(+) symporter (TC 2.A.1.9) family.</text>
</comment>
<evidence type="ECO:0000256" key="6">
    <source>
        <dbReference type="ARBA" id="ARBA00044504"/>
    </source>
</evidence>
<dbReference type="PANTHER" id="PTHR11654">
    <property type="entry name" value="OLIGOPEPTIDE TRANSPORTER-RELATED"/>
    <property type="match status" value="1"/>
</dbReference>
<evidence type="ECO:0000256" key="4">
    <source>
        <dbReference type="ARBA" id="ARBA00022989"/>
    </source>
</evidence>
<name>Q5ZFR5_PLAMJ</name>
<evidence type="ECO:0000256" key="3">
    <source>
        <dbReference type="ARBA" id="ARBA00022692"/>
    </source>
</evidence>
<accession>Q5ZFR5</accession>
<organism evidence="8">
    <name type="scientific">Plantago major</name>
    <name type="common">Common plantain</name>
    <dbReference type="NCBI Taxonomy" id="29818"/>
    <lineage>
        <taxon>Eukaryota</taxon>
        <taxon>Viridiplantae</taxon>
        <taxon>Streptophyta</taxon>
        <taxon>Embryophyta</taxon>
        <taxon>Tracheophyta</taxon>
        <taxon>Spermatophyta</taxon>
        <taxon>Magnoliopsida</taxon>
        <taxon>eudicotyledons</taxon>
        <taxon>Gunneridae</taxon>
        <taxon>Pentapetalae</taxon>
        <taxon>asterids</taxon>
        <taxon>lamiids</taxon>
        <taxon>Lamiales</taxon>
        <taxon>Plantaginaceae</taxon>
        <taxon>Plantagineae</taxon>
        <taxon>Plantago</taxon>
    </lineage>
</organism>
<evidence type="ECO:0000256" key="7">
    <source>
        <dbReference type="SAM" id="Phobius"/>
    </source>
</evidence>
<sequence>MLQRIGIGLVLSLVSIVYAAIIERKRLATAMEYGLVDMPKAVVPMSALWLAPQYVLSGVADVFTMIGLQEFFYDQIPCDLKSIGLAMYLSILGIGSLLSSFLVSFIQNMTKGHGQDGWFADNLNKAHLDYFYWLLAGLSTVGLSAYIYFARSYVYRRKV</sequence>
<dbReference type="SUPFAM" id="SSF103473">
    <property type="entry name" value="MFS general substrate transporter"/>
    <property type="match status" value="1"/>
</dbReference>
<proteinExistence type="evidence at transcript level"/>
<dbReference type="InterPro" id="IPR000109">
    <property type="entry name" value="POT_fam"/>
</dbReference>
<evidence type="ECO:0000256" key="2">
    <source>
        <dbReference type="ARBA" id="ARBA00005982"/>
    </source>
</evidence>